<gene>
    <name evidence="3" type="primary">rfaQ</name>
    <name evidence="3" type="ORF">JY500_03100</name>
</gene>
<dbReference type="EMBL" id="CP071060">
    <property type="protein sequence ID" value="QSI77660.1"/>
    <property type="molecule type" value="Genomic_DNA"/>
</dbReference>
<evidence type="ECO:0000313" key="3">
    <source>
        <dbReference type="EMBL" id="QSI77660.1"/>
    </source>
</evidence>
<reference evidence="3 4" key="1">
    <citation type="submission" date="2021-02" db="EMBL/GenBank/DDBJ databases">
        <title>Niveibacterium changnyeongensis HC41.</title>
        <authorList>
            <person name="Kang M."/>
        </authorList>
    </citation>
    <scope>NUCLEOTIDE SEQUENCE [LARGE SCALE GENOMIC DNA]</scope>
    <source>
        <strain evidence="3 4">HC41</strain>
    </source>
</reference>
<sequence>MLLTDPIPLHEVRRVLVIKLRHHGDVLLTAPVLHALKARAPHCEIDTLVYQETAPMLQGHPAIAQLHGIDRNWKKLGPLGQAAAELGLLRRLRARKYDLVLHLTDHPRGAWIARLTGARWAVGPARPARGRMWRKAFSHLQGEPMNARRHTVERNLDVLRRIGLYPELHERVLSIHPGANADMRADALLRDGGVEAGRFIAVHPVSRWMFKSWPAEHVAELCGRLQRAGWKLVFTCGPDADEKAFVARILEALPEPALNLGGQLNLRELAAVIGRARLFFGVDSAPMHIAAAQQVPTVALFGPSGELEWGPWGVPHRVVSSQIHPCRPCGIDGCGGGKISDCLVQLPVDQAWAAVQDLLNDTGGTPVVHLQRA</sequence>
<dbReference type="Pfam" id="PF01075">
    <property type="entry name" value="Glyco_transf_9"/>
    <property type="match status" value="1"/>
</dbReference>
<dbReference type="NCBIfam" id="TIGR02201">
    <property type="entry name" value="heptsyl_trn_III"/>
    <property type="match status" value="1"/>
</dbReference>
<dbReference type="RefSeq" id="WP_206255043.1">
    <property type="nucleotide sequence ID" value="NZ_CP071060.1"/>
</dbReference>
<dbReference type="InterPro" id="IPR011916">
    <property type="entry name" value="LipoPS_heptosylTferase-III"/>
</dbReference>
<accession>A0ABX7M7C7</accession>
<dbReference type="Gene3D" id="3.40.50.2000">
    <property type="entry name" value="Glycogen Phosphorylase B"/>
    <property type="match status" value="2"/>
</dbReference>
<evidence type="ECO:0000256" key="1">
    <source>
        <dbReference type="ARBA" id="ARBA00022676"/>
    </source>
</evidence>
<keyword evidence="4" id="KW-1185">Reference proteome</keyword>
<dbReference type="PANTHER" id="PTHR30160:SF1">
    <property type="entry name" value="LIPOPOLYSACCHARIDE 1,2-N-ACETYLGLUCOSAMINETRANSFERASE-RELATED"/>
    <property type="match status" value="1"/>
</dbReference>
<dbReference type="CDD" id="cd03789">
    <property type="entry name" value="GT9_LPS_heptosyltransferase"/>
    <property type="match status" value="1"/>
</dbReference>
<dbReference type="InterPro" id="IPR051199">
    <property type="entry name" value="LPS_LOS_Heptosyltrfase"/>
</dbReference>
<name>A0ABX7M7C7_9RHOO</name>
<evidence type="ECO:0000313" key="4">
    <source>
        <dbReference type="Proteomes" id="UP000663570"/>
    </source>
</evidence>
<dbReference type="SUPFAM" id="SSF53756">
    <property type="entry name" value="UDP-Glycosyltransferase/glycogen phosphorylase"/>
    <property type="match status" value="1"/>
</dbReference>
<proteinExistence type="predicted"/>
<keyword evidence="1" id="KW-0328">Glycosyltransferase</keyword>
<dbReference type="Proteomes" id="UP000663570">
    <property type="component" value="Chromosome"/>
</dbReference>
<dbReference type="InterPro" id="IPR002201">
    <property type="entry name" value="Glyco_trans_9"/>
</dbReference>
<evidence type="ECO:0000256" key="2">
    <source>
        <dbReference type="ARBA" id="ARBA00022679"/>
    </source>
</evidence>
<organism evidence="3 4">
    <name type="scientific">Niveibacterium microcysteis</name>
    <dbReference type="NCBI Taxonomy" id="2811415"/>
    <lineage>
        <taxon>Bacteria</taxon>
        <taxon>Pseudomonadati</taxon>
        <taxon>Pseudomonadota</taxon>
        <taxon>Betaproteobacteria</taxon>
        <taxon>Rhodocyclales</taxon>
        <taxon>Rhodocyclaceae</taxon>
        <taxon>Niveibacterium</taxon>
    </lineage>
</organism>
<protein>
    <submittedName>
        <fullName evidence="3">Lipopolysaccharide heptosyltransferase III</fullName>
    </submittedName>
</protein>
<dbReference type="PANTHER" id="PTHR30160">
    <property type="entry name" value="TETRAACYLDISACCHARIDE 4'-KINASE-RELATED"/>
    <property type="match status" value="1"/>
</dbReference>
<keyword evidence="2" id="KW-0808">Transferase</keyword>